<protein>
    <submittedName>
        <fullName evidence="2">Uncharacterized protein</fullName>
    </submittedName>
</protein>
<evidence type="ECO:0000313" key="3">
    <source>
        <dbReference type="Proteomes" id="UP000247696"/>
    </source>
</evidence>
<proteinExistence type="predicted"/>
<gene>
    <name evidence="2" type="ORF">Csp1_07930</name>
</gene>
<sequence length="65" mass="7320">MNPYTLEGWRTCPTVDRWSTGREPDPGFPVPISVPESQAGAAPEVAASALFFSAFAWYWRRMRNS</sequence>
<dbReference type="KEGG" id="cpre:Csp1_07930"/>
<organism evidence="2 3">
    <name type="scientific">Corynebacterium provencense</name>
    <dbReference type="NCBI Taxonomy" id="1737425"/>
    <lineage>
        <taxon>Bacteria</taxon>
        <taxon>Bacillati</taxon>
        <taxon>Actinomycetota</taxon>
        <taxon>Actinomycetes</taxon>
        <taxon>Mycobacteriales</taxon>
        <taxon>Corynebacteriaceae</taxon>
        <taxon>Corynebacterium</taxon>
    </lineage>
</organism>
<keyword evidence="1" id="KW-1133">Transmembrane helix</keyword>
<dbReference type="Proteomes" id="UP000247696">
    <property type="component" value="Chromosome"/>
</dbReference>
<evidence type="ECO:0000256" key="1">
    <source>
        <dbReference type="SAM" id="Phobius"/>
    </source>
</evidence>
<keyword evidence="3" id="KW-1185">Reference proteome</keyword>
<accession>A0A2Z3YMT9</accession>
<dbReference type="AlphaFoldDB" id="A0A2Z3YMT9"/>
<feature type="transmembrane region" description="Helical" evidence="1">
    <location>
        <begin position="41"/>
        <end position="59"/>
    </location>
</feature>
<dbReference type="EMBL" id="CP024988">
    <property type="protein sequence ID" value="AWT25602.1"/>
    <property type="molecule type" value="Genomic_DNA"/>
</dbReference>
<evidence type="ECO:0000313" key="2">
    <source>
        <dbReference type="EMBL" id="AWT25602.1"/>
    </source>
</evidence>
<keyword evidence="1" id="KW-0472">Membrane</keyword>
<name>A0A2Z3YMT9_9CORY</name>
<keyword evidence="1" id="KW-0812">Transmembrane</keyword>
<reference evidence="3" key="1">
    <citation type="submission" date="2017-11" db="EMBL/GenBank/DDBJ databases">
        <title>Otitis media/interna in a cat caused by the recently described species Corynebacterium provencense.</title>
        <authorList>
            <person name="Kittl S."/>
            <person name="Brodard I."/>
            <person name="Rychener L."/>
            <person name="Jores J."/>
            <person name="Roosje P."/>
            <person name="Gobeli Brawand S."/>
        </authorList>
    </citation>
    <scope>NUCLEOTIDE SEQUENCE [LARGE SCALE GENOMIC DNA]</scope>
    <source>
        <strain evidence="3">17KM38</strain>
    </source>
</reference>